<sequence>MNFPSFQYFNPYFLCFCTLPKESQCCLFDTGALQLLLSEPQAKSYILLLLASYVEEVLPDTSALIFSVSKLGALQLVLSEDKPKAKIMELCRKGDAFIRGQIGNLYKNVEKG</sequence>
<organism evidence="1 2">
    <name type="scientific">Nicotiana sylvestris</name>
    <name type="common">Wood tobacco</name>
    <name type="synonym">South American tobacco</name>
    <dbReference type="NCBI Taxonomy" id="4096"/>
    <lineage>
        <taxon>Eukaryota</taxon>
        <taxon>Viridiplantae</taxon>
        <taxon>Streptophyta</taxon>
        <taxon>Embryophyta</taxon>
        <taxon>Tracheophyta</taxon>
        <taxon>Spermatophyta</taxon>
        <taxon>Magnoliopsida</taxon>
        <taxon>eudicotyledons</taxon>
        <taxon>Gunneridae</taxon>
        <taxon>Pentapetalae</taxon>
        <taxon>asterids</taxon>
        <taxon>lamiids</taxon>
        <taxon>Solanales</taxon>
        <taxon>Solanaceae</taxon>
        <taxon>Nicotianoideae</taxon>
        <taxon>Nicotianeae</taxon>
        <taxon>Nicotiana</taxon>
    </lineage>
</organism>
<reference evidence="1" key="1">
    <citation type="journal article" date="2013" name="Genome Biol.">
        <title>Reference genomes and transcriptomes of Nicotiana sylvestris and Nicotiana tomentosiformis.</title>
        <authorList>
            <person name="Sierro N."/>
            <person name="Battey J.N."/>
            <person name="Ouadi S."/>
            <person name="Bovet L."/>
            <person name="Goepfert S."/>
            <person name="Bakaher N."/>
            <person name="Peitsch M.C."/>
            <person name="Ivanov N.V."/>
        </authorList>
    </citation>
    <scope>NUCLEOTIDE SEQUENCE [LARGE SCALE GENOMIC DNA]</scope>
</reference>
<keyword evidence="1" id="KW-1185">Reference proteome</keyword>
<reference evidence="2" key="2">
    <citation type="submission" date="2025-08" db="UniProtKB">
        <authorList>
            <consortium name="RefSeq"/>
        </authorList>
    </citation>
    <scope>IDENTIFICATION</scope>
    <source>
        <tissue evidence="2">Leaf</tissue>
    </source>
</reference>
<dbReference type="RefSeq" id="XP_009785746.1">
    <property type="nucleotide sequence ID" value="XM_009787444.1"/>
</dbReference>
<dbReference type="AlphaFoldDB" id="A0A1U7X7T6"/>
<gene>
    <name evidence="2" type="primary">LOC104233968</name>
</gene>
<evidence type="ECO:0000313" key="1">
    <source>
        <dbReference type="Proteomes" id="UP000189701"/>
    </source>
</evidence>
<protein>
    <submittedName>
        <fullName evidence="2">Uncharacterized protein LOC104233968 isoform X5</fullName>
    </submittedName>
</protein>
<accession>A0A1U7X7T6</accession>
<name>A0A1U7X7T6_NICSY</name>
<evidence type="ECO:0000313" key="2">
    <source>
        <dbReference type="RefSeq" id="XP_009785746.1"/>
    </source>
</evidence>
<proteinExistence type="predicted"/>
<dbReference type="Proteomes" id="UP000189701">
    <property type="component" value="Unplaced"/>
</dbReference>